<evidence type="ECO:0000313" key="11">
    <source>
        <dbReference type="EMBL" id="OZU90688.1"/>
    </source>
</evidence>
<comment type="subunit">
    <text evidence="10">Probably interacts with PlsX.</text>
</comment>
<feature type="transmembrane region" description="Helical" evidence="10">
    <location>
        <begin position="6"/>
        <end position="23"/>
    </location>
</feature>
<dbReference type="HAMAP" id="MF_01043">
    <property type="entry name" value="PlsY"/>
    <property type="match status" value="1"/>
</dbReference>
<evidence type="ECO:0000256" key="6">
    <source>
        <dbReference type="ARBA" id="ARBA00023098"/>
    </source>
</evidence>
<keyword evidence="12" id="KW-1185">Reference proteome</keyword>
<dbReference type="InterPro" id="IPR003811">
    <property type="entry name" value="G3P_acylTferase_PlsY"/>
</dbReference>
<keyword evidence="6 10" id="KW-0443">Lipid metabolism</keyword>
<keyword evidence="2 10" id="KW-0444">Lipid biosynthesis</keyword>
<dbReference type="EC" id="2.3.1.275" evidence="10"/>
<reference evidence="11 12" key="1">
    <citation type="submission" date="2017-08" db="EMBL/GenBank/DDBJ databases">
        <title>Virgibacillus indicus sp. nov. and Virgibacillus profoundi sp. nov, two moderately halophilic bacteria isolated from marine sediment by using the Microfluidic Streak Plate.</title>
        <authorList>
            <person name="Xu B."/>
            <person name="Hu B."/>
            <person name="Wang J."/>
            <person name="Zhu Y."/>
            <person name="Huang L."/>
            <person name="Du W."/>
            <person name="Huang Y."/>
        </authorList>
    </citation>
    <scope>NUCLEOTIDE SEQUENCE [LARGE SCALE GENOMIC DNA]</scope>
    <source>
        <strain evidence="11 12">IO3-P2-C2</strain>
    </source>
</reference>
<feature type="transmembrane region" description="Helical" evidence="10">
    <location>
        <begin position="141"/>
        <end position="174"/>
    </location>
</feature>
<organism evidence="11 12">
    <name type="scientific">Virgibacillus indicus</name>
    <dbReference type="NCBI Taxonomy" id="2024554"/>
    <lineage>
        <taxon>Bacteria</taxon>
        <taxon>Bacillati</taxon>
        <taxon>Bacillota</taxon>
        <taxon>Bacilli</taxon>
        <taxon>Bacillales</taxon>
        <taxon>Bacillaceae</taxon>
        <taxon>Virgibacillus</taxon>
    </lineage>
</organism>
<dbReference type="Pfam" id="PF02660">
    <property type="entry name" value="G3P_acyltransf"/>
    <property type="match status" value="1"/>
</dbReference>
<keyword evidence="5 10" id="KW-1133">Transmembrane helix</keyword>
<keyword evidence="7 10" id="KW-0472">Membrane</keyword>
<evidence type="ECO:0000256" key="3">
    <source>
        <dbReference type="ARBA" id="ARBA00022679"/>
    </source>
</evidence>
<dbReference type="OrthoDB" id="9777124at2"/>
<feature type="transmembrane region" description="Helical" evidence="10">
    <location>
        <begin position="52"/>
        <end position="74"/>
    </location>
</feature>
<evidence type="ECO:0000256" key="10">
    <source>
        <dbReference type="HAMAP-Rule" id="MF_01043"/>
    </source>
</evidence>
<keyword evidence="9 10" id="KW-1208">Phospholipid metabolism</keyword>
<dbReference type="Proteomes" id="UP000216498">
    <property type="component" value="Unassembled WGS sequence"/>
</dbReference>
<dbReference type="GO" id="GO:0005886">
    <property type="term" value="C:plasma membrane"/>
    <property type="evidence" value="ECO:0007669"/>
    <property type="project" value="UniProtKB-SubCell"/>
</dbReference>
<dbReference type="GO" id="GO:0043772">
    <property type="term" value="F:acyl-phosphate glycerol-3-phosphate acyltransferase activity"/>
    <property type="evidence" value="ECO:0007669"/>
    <property type="project" value="UniProtKB-UniRule"/>
</dbReference>
<comment type="subcellular location">
    <subcellularLocation>
        <location evidence="10">Cell membrane</location>
        <topology evidence="10">Multi-pass membrane protein</topology>
    </subcellularLocation>
</comment>
<evidence type="ECO:0000256" key="7">
    <source>
        <dbReference type="ARBA" id="ARBA00023136"/>
    </source>
</evidence>
<dbReference type="SMART" id="SM01207">
    <property type="entry name" value="G3P_acyltransf"/>
    <property type="match status" value="1"/>
</dbReference>
<comment type="pathway">
    <text evidence="10">Lipid metabolism; phospholipid metabolism.</text>
</comment>
<accession>A0A265NF83</accession>
<evidence type="ECO:0000256" key="5">
    <source>
        <dbReference type="ARBA" id="ARBA00022989"/>
    </source>
</evidence>
<protein>
    <recommendedName>
        <fullName evidence="10">Glycerol-3-phosphate acyltransferase</fullName>
    </recommendedName>
    <alternativeName>
        <fullName evidence="10">Acyl-PO4 G3P acyltransferase</fullName>
    </alternativeName>
    <alternativeName>
        <fullName evidence="10">Acyl-phosphate--glycerol-3-phosphate acyltransferase</fullName>
    </alternativeName>
    <alternativeName>
        <fullName evidence="10">G3P acyltransferase</fullName>
        <shortName evidence="10">GPAT</shortName>
        <ecNumber evidence="10">2.3.1.275</ecNumber>
    </alternativeName>
    <alternativeName>
        <fullName evidence="10">Lysophosphatidic acid synthase</fullName>
        <shortName evidence="10">LPA synthase</shortName>
    </alternativeName>
</protein>
<keyword evidence="1 10" id="KW-1003">Cell membrane</keyword>
<evidence type="ECO:0000256" key="8">
    <source>
        <dbReference type="ARBA" id="ARBA00023209"/>
    </source>
</evidence>
<keyword evidence="4 10" id="KW-0812">Transmembrane</keyword>
<dbReference type="AlphaFoldDB" id="A0A265NF83"/>
<feature type="transmembrane region" description="Helical" evidence="10">
    <location>
        <begin position="80"/>
        <end position="97"/>
    </location>
</feature>
<dbReference type="UniPathway" id="UPA00085"/>
<dbReference type="PANTHER" id="PTHR30309:SF0">
    <property type="entry name" value="GLYCEROL-3-PHOSPHATE ACYLTRANSFERASE-RELATED"/>
    <property type="match status" value="1"/>
</dbReference>
<keyword evidence="8 10" id="KW-0594">Phospholipid biosynthesis</keyword>
<evidence type="ECO:0000256" key="4">
    <source>
        <dbReference type="ARBA" id="ARBA00022692"/>
    </source>
</evidence>
<evidence type="ECO:0000256" key="1">
    <source>
        <dbReference type="ARBA" id="ARBA00022475"/>
    </source>
</evidence>
<gene>
    <name evidence="10" type="primary">plsY</name>
    <name evidence="11" type="ORF">CIL03_05185</name>
</gene>
<comment type="catalytic activity">
    <reaction evidence="10">
        <text>an acyl phosphate + sn-glycerol 3-phosphate = a 1-acyl-sn-glycero-3-phosphate + phosphate</text>
        <dbReference type="Rhea" id="RHEA:34075"/>
        <dbReference type="ChEBI" id="CHEBI:43474"/>
        <dbReference type="ChEBI" id="CHEBI:57597"/>
        <dbReference type="ChEBI" id="CHEBI:57970"/>
        <dbReference type="ChEBI" id="CHEBI:59918"/>
        <dbReference type="EC" id="2.3.1.275"/>
    </reaction>
</comment>
<comment type="similarity">
    <text evidence="10">Belongs to the PlsY family.</text>
</comment>
<evidence type="ECO:0000256" key="2">
    <source>
        <dbReference type="ARBA" id="ARBA00022516"/>
    </source>
</evidence>
<evidence type="ECO:0000313" key="12">
    <source>
        <dbReference type="Proteomes" id="UP000216498"/>
    </source>
</evidence>
<keyword evidence="3 10" id="KW-0808">Transferase</keyword>
<dbReference type="EMBL" id="NPMS01000001">
    <property type="protein sequence ID" value="OZU90688.1"/>
    <property type="molecule type" value="Genomic_DNA"/>
</dbReference>
<comment type="function">
    <text evidence="10">Catalyzes the transfer of an acyl group from acyl-phosphate (acyl-PO(4)) to glycerol-3-phosphate (G3P) to form lysophosphatidic acid (LPA). This enzyme utilizes acyl-phosphate as fatty acyl donor, but not acyl-CoA or acyl-ACP.</text>
</comment>
<sequence>MVEFILIFLSYLLGCLNGAYYVGKLTADQDIRELGSTNAGARNAGRAFGRSAFIYTVIIDALKTIIPLLTAVYLAAASDFLLGFIALAVLLGHIWPVQLQFRGGKGVVVYLAAALAIAPFTLFAAGIILLIGLIIKRNFTIAGLIALAAIPITLLIASEYMLAGIFLMMLIIVIILHRKGDMR</sequence>
<name>A0A265NF83_9BACI</name>
<dbReference type="PANTHER" id="PTHR30309">
    <property type="entry name" value="INNER MEMBRANE PROTEIN YGIH"/>
    <property type="match status" value="1"/>
</dbReference>
<dbReference type="GO" id="GO:0008654">
    <property type="term" value="P:phospholipid biosynthetic process"/>
    <property type="evidence" value="ECO:0007669"/>
    <property type="project" value="UniProtKB-UniRule"/>
</dbReference>
<proteinExistence type="inferred from homology"/>
<feature type="transmembrane region" description="Helical" evidence="10">
    <location>
        <begin position="109"/>
        <end position="135"/>
    </location>
</feature>
<evidence type="ECO:0000256" key="9">
    <source>
        <dbReference type="ARBA" id="ARBA00023264"/>
    </source>
</evidence>
<comment type="caution">
    <text evidence="11">The sequence shown here is derived from an EMBL/GenBank/DDBJ whole genome shotgun (WGS) entry which is preliminary data.</text>
</comment>